<accession>W4QE83</accession>
<dbReference type="AlphaFoldDB" id="W4QE83"/>
<keyword evidence="1" id="KW-0812">Transmembrane</keyword>
<dbReference type="RefSeq" id="WP_035342973.1">
    <property type="nucleotide sequence ID" value="NZ_BAUU01000011.1"/>
</dbReference>
<comment type="caution">
    <text evidence="2">The sequence shown here is derived from an EMBL/GenBank/DDBJ whole genome shotgun (WGS) entry which is preliminary data.</text>
</comment>
<organism evidence="2 3">
    <name type="scientific">Halalkalibacter hemicellulosilyticusJCM 9152</name>
    <dbReference type="NCBI Taxonomy" id="1236971"/>
    <lineage>
        <taxon>Bacteria</taxon>
        <taxon>Bacillati</taxon>
        <taxon>Bacillota</taxon>
        <taxon>Bacilli</taxon>
        <taxon>Bacillales</taxon>
        <taxon>Bacillaceae</taxon>
        <taxon>Halalkalibacter</taxon>
    </lineage>
</organism>
<protein>
    <submittedName>
        <fullName evidence="2">Uncharacterized protein</fullName>
    </submittedName>
</protein>
<keyword evidence="3" id="KW-1185">Reference proteome</keyword>
<reference evidence="2" key="1">
    <citation type="journal article" date="2014" name="Genome Announc.">
        <title>Draft Genome Sequences of Three Alkaliphilic Bacillus Strains, Bacillus wakoensis JCM 9140T, Bacillus akibai JCM 9157T, and Bacillus hemicellulosilyticus JCM 9152T.</title>
        <authorList>
            <person name="Yuki M."/>
            <person name="Oshima K."/>
            <person name="Suda W."/>
            <person name="Oshida Y."/>
            <person name="Kitamura K."/>
            <person name="Iida T."/>
            <person name="Hattori M."/>
            <person name="Ohkuma M."/>
        </authorList>
    </citation>
    <scope>NUCLEOTIDE SEQUENCE [LARGE SCALE GENOMIC DNA]</scope>
    <source>
        <strain evidence="2">JCM 9152</strain>
    </source>
</reference>
<gene>
    <name evidence="2" type="ORF">JCM9152_1776</name>
</gene>
<evidence type="ECO:0000256" key="1">
    <source>
        <dbReference type="SAM" id="Phobius"/>
    </source>
</evidence>
<feature type="transmembrane region" description="Helical" evidence="1">
    <location>
        <begin position="42"/>
        <end position="61"/>
    </location>
</feature>
<evidence type="ECO:0000313" key="3">
    <source>
        <dbReference type="Proteomes" id="UP000018895"/>
    </source>
</evidence>
<name>W4QE83_9BACI</name>
<keyword evidence="1" id="KW-1133">Transmembrane helix</keyword>
<evidence type="ECO:0000313" key="2">
    <source>
        <dbReference type="EMBL" id="GAE30370.1"/>
    </source>
</evidence>
<keyword evidence="1" id="KW-0472">Membrane</keyword>
<proteinExistence type="predicted"/>
<dbReference type="EMBL" id="BAUU01000011">
    <property type="protein sequence ID" value="GAE30370.1"/>
    <property type="molecule type" value="Genomic_DNA"/>
</dbReference>
<dbReference type="Proteomes" id="UP000018895">
    <property type="component" value="Unassembled WGS sequence"/>
</dbReference>
<sequence>MEALTLLFVSIFLLTTYSLIYVSIRLIKEKQQESKKPFYRSFIYIVTTFLISGCMAAYCLFML</sequence>